<evidence type="ECO:0000256" key="1">
    <source>
        <dbReference type="SAM" id="MobiDB-lite"/>
    </source>
</evidence>
<dbReference type="Proteomes" id="UP000030651">
    <property type="component" value="Unassembled WGS sequence"/>
</dbReference>
<protein>
    <recommendedName>
        <fullName evidence="4">HIT-type domain-containing protein</fullName>
    </recommendedName>
</protein>
<keyword evidence="3" id="KW-1185">Reference proteome</keyword>
<dbReference type="OMA" id="EAWNHDI"/>
<dbReference type="RefSeq" id="XP_007835679.1">
    <property type="nucleotide sequence ID" value="XM_007837488.1"/>
</dbReference>
<proteinExistence type="predicted"/>
<dbReference type="GeneID" id="19273920"/>
<feature type="compositionally biased region" description="Gly residues" evidence="1">
    <location>
        <begin position="98"/>
        <end position="110"/>
    </location>
</feature>
<dbReference type="STRING" id="1229662.W3WZ45"/>
<evidence type="ECO:0000313" key="3">
    <source>
        <dbReference type="Proteomes" id="UP000030651"/>
    </source>
</evidence>
<dbReference type="AlphaFoldDB" id="W3WZ45"/>
<dbReference type="EMBL" id="KI912114">
    <property type="protein sequence ID" value="ETS79054.1"/>
    <property type="molecule type" value="Genomic_DNA"/>
</dbReference>
<organism evidence="2 3">
    <name type="scientific">Pestalotiopsis fici (strain W106-1 / CGMCC3.15140)</name>
    <dbReference type="NCBI Taxonomy" id="1229662"/>
    <lineage>
        <taxon>Eukaryota</taxon>
        <taxon>Fungi</taxon>
        <taxon>Dikarya</taxon>
        <taxon>Ascomycota</taxon>
        <taxon>Pezizomycotina</taxon>
        <taxon>Sordariomycetes</taxon>
        <taxon>Xylariomycetidae</taxon>
        <taxon>Amphisphaeriales</taxon>
        <taxon>Sporocadaceae</taxon>
        <taxon>Pestalotiopsis</taxon>
    </lineage>
</organism>
<evidence type="ECO:0000313" key="2">
    <source>
        <dbReference type="EMBL" id="ETS79054.1"/>
    </source>
</evidence>
<dbReference type="HOGENOM" id="CLU_063513_1_1_1"/>
<dbReference type="InParanoid" id="W3WZ45"/>
<sequence length="191" mass="21028">MAPIAPADRVCISCQTEDGKYKCPRCMKYTKKHKEEHPAEEDKPKPTPADSATGDSSSSGEQQPDEFNKLFAKYPALASYLNQIADSTEPPSNDPEGGDNGDAGGGGGGSKFSSHPRKKPRHNKPWTREVGLQNGLHKLRQLRDQDTTGALKEFGELVLMINAQKAQEEARKVEAQRDAELIGQLIREERD</sequence>
<dbReference type="OrthoDB" id="18412at2759"/>
<dbReference type="eggNOG" id="ENOG502SF86">
    <property type="taxonomic scope" value="Eukaryota"/>
</dbReference>
<evidence type="ECO:0008006" key="4">
    <source>
        <dbReference type="Google" id="ProtNLM"/>
    </source>
</evidence>
<name>W3WZ45_PESFW</name>
<feature type="compositionally biased region" description="Basic residues" evidence="1">
    <location>
        <begin position="114"/>
        <end position="125"/>
    </location>
</feature>
<dbReference type="KEGG" id="pfy:PFICI_08907"/>
<accession>W3WZ45</accession>
<feature type="compositionally biased region" description="Polar residues" evidence="1">
    <location>
        <begin position="80"/>
        <end position="91"/>
    </location>
</feature>
<feature type="compositionally biased region" description="Low complexity" evidence="1">
    <location>
        <begin position="48"/>
        <end position="60"/>
    </location>
</feature>
<feature type="compositionally biased region" description="Basic and acidic residues" evidence="1">
    <location>
        <begin position="33"/>
        <end position="45"/>
    </location>
</feature>
<feature type="region of interest" description="Disordered" evidence="1">
    <location>
        <begin position="31"/>
        <end position="134"/>
    </location>
</feature>
<gene>
    <name evidence="2" type="ORF">PFICI_08907</name>
</gene>
<reference evidence="3" key="1">
    <citation type="journal article" date="2015" name="BMC Genomics">
        <title>Genomic and transcriptomic analysis of the endophytic fungus Pestalotiopsis fici reveals its lifestyle and high potential for synthesis of natural products.</title>
        <authorList>
            <person name="Wang X."/>
            <person name="Zhang X."/>
            <person name="Liu L."/>
            <person name="Xiang M."/>
            <person name="Wang W."/>
            <person name="Sun X."/>
            <person name="Che Y."/>
            <person name="Guo L."/>
            <person name="Liu G."/>
            <person name="Guo L."/>
            <person name="Wang C."/>
            <person name="Yin W.B."/>
            <person name="Stadler M."/>
            <person name="Zhang X."/>
            <person name="Liu X."/>
        </authorList>
    </citation>
    <scope>NUCLEOTIDE SEQUENCE [LARGE SCALE GENOMIC DNA]</scope>
    <source>
        <strain evidence="3">W106-1 / CGMCC3.15140</strain>
    </source>
</reference>